<dbReference type="InParanoid" id="A0A0Q3JUY0"/>
<evidence type="ECO:0000313" key="2">
    <source>
        <dbReference type="EMBL" id="KQK02257.2"/>
    </source>
</evidence>
<accession>A0A0Q3JUY0</accession>
<dbReference type="InterPro" id="IPR004873">
    <property type="entry name" value="BURP_dom"/>
</dbReference>
<dbReference type="PANTHER" id="PTHR31236:SF27">
    <property type="entry name" value="BURP DOMAIN-CONTAINING PROTEIN 4"/>
    <property type="match status" value="1"/>
</dbReference>
<dbReference type="AlphaFoldDB" id="A0A0Q3JUY0"/>
<evidence type="ECO:0000259" key="1">
    <source>
        <dbReference type="PROSITE" id="PS51277"/>
    </source>
</evidence>
<dbReference type="PANTHER" id="PTHR31236">
    <property type="entry name" value="BURP DOMAIN PROTEIN USPL1-LIKE"/>
    <property type="match status" value="1"/>
</dbReference>
<dbReference type="PROSITE" id="PS51277">
    <property type="entry name" value="BURP"/>
    <property type="match status" value="1"/>
</dbReference>
<dbReference type="Pfam" id="PF03181">
    <property type="entry name" value="BURP"/>
    <property type="match status" value="1"/>
</dbReference>
<reference evidence="2" key="2">
    <citation type="submission" date="2017-06" db="EMBL/GenBank/DDBJ databases">
        <title>WGS assembly of Brachypodium distachyon.</title>
        <authorList>
            <consortium name="The International Brachypodium Initiative"/>
            <person name="Lucas S."/>
            <person name="Harmon-Smith M."/>
            <person name="Lail K."/>
            <person name="Tice H."/>
            <person name="Grimwood J."/>
            <person name="Bruce D."/>
            <person name="Barry K."/>
            <person name="Shu S."/>
            <person name="Lindquist E."/>
            <person name="Wang M."/>
            <person name="Pitluck S."/>
            <person name="Vogel J.P."/>
            <person name="Garvin D.F."/>
            <person name="Mockler T.C."/>
            <person name="Schmutz J."/>
            <person name="Rokhsar D."/>
            <person name="Bevan M.W."/>
        </authorList>
    </citation>
    <scope>NUCLEOTIDE SEQUENCE</scope>
    <source>
        <strain evidence="2">Bd21</strain>
    </source>
</reference>
<dbReference type="Proteomes" id="UP000008810">
    <property type="component" value="Chromosome 2"/>
</dbReference>
<evidence type="ECO:0000313" key="3">
    <source>
        <dbReference type="EnsemblPlants" id="KQK02257"/>
    </source>
</evidence>
<dbReference type="Gramene" id="KQK02257">
    <property type="protein sequence ID" value="KQK02257"/>
    <property type="gene ID" value="BRADI_2g00403v3"/>
</dbReference>
<proteinExistence type="predicted"/>
<name>A0A0Q3JUY0_BRADI</name>
<dbReference type="EnsemblPlants" id="KQK02257">
    <property type="protein sequence ID" value="KQK02257"/>
    <property type="gene ID" value="BRADI_2g00403v3"/>
</dbReference>
<reference evidence="3" key="3">
    <citation type="submission" date="2018-08" db="UniProtKB">
        <authorList>
            <consortium name="EnsemblPlants"/>
        </authorList>
    </citation>
    <scope>IDENTIFICATION</scope>
    <source>
        <strain evidence="3">cv. Bd21</strain>
    </source>
</reference>
<reference evidence="2 3" key="1">
    <citation type="journal article" date="2010" name="Nature">
        <title>Genome sequencing and analysis of the model grass Brachypodium distachyon.</title>
        <authorList>
            <consortium name="International Brachypodium Initiative"/>
        </authorList>
    </citation>
    <scope>NUCLEOTIDE SEQUENCE [LARGE SCALE GENOMIC DNA]</scope>
    <source>
        <strain evidence="2 3">Bd21</strain>
    </source>
</reference>
<dbReference type="EMBL" id="CM000881">
    <property type="protein sequence ID" value="KQK02257.2"/>
    <property type="molecule type" value="Genomic_DNA"/>
</dbReference>
<gene>
    <name evidence="2" type="ORF">BRADI_2g00403v3</name>
</gene>
<keyword evidence="4" id="KW-1185">Reference proteome</keyword>
<feature type="domain" description="BURP" evidence="1">
    <location>
        <begin position="128"/>
        <end position="333"/>
    </location>
</feature>
<dbReference type="SMART" id="SM01045">
    <property type="entry name" value="BURP"/>
    <property type="match status" value="1"/>
</dbReference>
<evidence type="ECO:0000313" key="4">
    <source>
        <dbReference type="Proteomes" id="UP000008810"/>
    </source>
</evidence>
<dbReference type="OrthoDB" id="989869at2759"/>
<dbReference type="InterPro" id="IPR044816">
    <property type="entry name" value="BURP"/>
</dbReference>
<protein>
    <recommendedName>
        <fullName evidence="1">BURP domain-containing protein</fullName>
    </recommendedName>
</protein>
<sequence length="333" mass="36679">MVSNECLSSKVEREGRRTSNYLCYLLCRAGKNGFEASAYPPVQNMLVPNQLIVNLLSPSEEDGFRTSAYPVKWSGKGEEPPITSGKNGFGASAYPVKWSGKGYFAPPPSDVPNSPASHHHMRVQTGMLFLKRSLHVGVILPEGTMFAGAHVPKSENSFSTPLELKYLGTILSIFKIQHNSVKAKQIANTFRSCGGPGDKGETHKCFLSRSEMATFASEALGISHPRAAITIIHGEENPSSRYVVAAISQMGSDVVACHLMPFPYELFYCHRPRNVLSLRVQLKGADSTMVGVTAIVMCHMDTSNWDKEYFDLLGGELAEPICHYMPDNYVMFY</sequence>
<organism evidence="2">
    <name type="scientific">Brachypodium distachyon</name>
    <name type="common">Purple false brome</name>
    <name type="synonym">Trachynia distachya</name>
    <dbReference type="NCBI Taxonomy" id="15368"/>
    <lineage>
        <taxon>Eukaryota</taxon>
        <taxon>Viridiplantae</taxon>
        <taxon>Streptophyta</taxon>
        <taxon>Embryophyta</taxon>
        <taxon>Tracheophyta</taxon>
        <taxon>Spermatophyta</taxon>
        <taxon>Magnoliopsida</taxon>
        <taxon>Liliopsida</taxon>
        <taxon>Poales</taxon>
        <taxon>Poaceae</taxon>
        <taxon>BOP clade</taxon>
        <taxon>Pooideae</taxon>
        <taxon>Stipodae</taxon>
        <taxon>Brachypodieae</taxon>
        <taxon>Brachypodium</taxon>
    </lineage>
</organism>
<dbReference type="STRING" id="15368.A0A0Q3JUY0"/>